<dbReference type="InterPro" id="IPR036179">
    <property type="entry name" value="Ig-like_dom_sf"/>
</dbReference>
<evidence type="ECO:0000313" key="11">
    <source>
        <dbReference type="Ensembl" id="ENSPCLP00000015502.1"/>
    </source>
</evidence>
<dbReference type="GO" id="GO:0045214">
    <property type="term" value="P:sarcomere organization"/>
    <property type="evidence" value="ECO:0007669"/>
    <property type="project" value="TreeGrafter"/>
</dbReference>
<evidence type="ECO:0000256" key="8">
    <source>
        <dbReference type="ARBA" id="ARBA00023319"/>
    </source>
</evidence>
<evidence type="ECO:0000256" key="1">
    <source>
        <dbReference type="ARBA" id="ARBA00004123"/>
    </source>
</evidence>
<evidence type="ECO:0000256" key="6">
    <source>
        <dbReference type="ARBA" id="ARBA00023157"/>
    </source>
</evidence>
<evidence type="ECO:0000259" key="9">
    <source>
        <dbReference type="PROSITE" id="PS50835"/>
    </source>
</evidence>
<dbReference type="PANTHER" id="PTHR14340">
    <property type="entry name" value="MICROFIBRIL-ASSOCIATED GLYCOPROTEIN 3"/>
    <property type="match status" value="1"/>
</dbReference>
<evidence type="ECO:0008006" key="13">
    <source>
        <dbReference type="Google" id="ProtNLM"/>
    </source>
</evidence>
<dbReference type="SUPFAM" id="SSF48726">
    <property type="entry name" value="Immunoglobulin"/>
    <property type="match status" value="6"/>
</dbReference>
<dbReference type="CDD" id="cd00096">
    <property type="entry name" value="Ig"/>
    <property type="match status" value="1"/>
</dbReference>
<dbReference type="Pfam" id="PF00041">
    <property type="entry name" value="fn3"/>
    <property type="match status" value="4"/>
</dbReference>
<feature type="domain" description="Fibronectin type-III" evidence="10">
    <location>
        <begin position="720"/>
        <end position="810"/>
    </location>
</feature>
<evidence type="ECO:0000256" key="3">
    <source>
        <dbReference type="ARBA" id="ARBA00006692"/>
    </source>
</evidence>
<dbReference type="CDD" id="cd00063">
    <property type="entry name" value="FN3"/>
    <property type="match status" value="4"/>
</dbReference>
<accession>A0A669Q3N8</accession>
<proteinExistence type="inferred from homology"/>
<dbReference type="InterPro" id="IPR013783">
    <property type="entry name" value="Ig-like_fold"/>
</dbReference>
<evidence type="ECO:0000256" key="2">
    <source>
        <dbReference type="ARBA" id="ARBA00004496"/>
    </source>
</evidence>
<feature type="domain" description="Fibronectin type-III" evidence="10">
    <location>
        <begin position="530"/>
        <end position="625"/>
    </location>
</feature>
<dbReference type="FunFam" id="2.60.40.10:FF:001272">
    <property type="entry name" value="titin isoform X1"/>
    <property type="match status" value="1"/>
</dbReference>
<dbReference type="Ensembl" id="ENSPCLT00000020416.1">
    <property type="protein sequence ID" value="ENSPCLP00000015502.1"/>
    <property type="gene ID" value="ENSPCLG00000012642.1"/>
</dbReference>
<dbReference type="SUPFAM" id="SSF49265">
    <property type="entry name" value="Fibronectin type III"/>
    <property type="match status" value="3"/>
</dbReference>
<dbReference type="FunFam" id="2.60.40.10:FF:001434">
    <property type="entry name" value="titin isoform X1"/>
    <property type="match status" value="1"/>
</dbReference>
<dbReference type="PANTHER" id="PTHR14340:SF9">
    <property type="entry name" value="FIBRONECTIN TYPE-III DOMAIN-CONTAINING PROTEIN"/>
    <property type="match status" value="1"/>
</dbReference>
<dbReference type="GO" id="GO:0031430">
    <property type="term" value="C:M band"/>
    <property type="evidence" value="ECO:0007669"/>
    <property type="project" value="TreeGrafter"/>
</dbReference>
<dbReference type="PRINTS" id="PR00014">
    <property type="entry name" value="FNTYPEIII"/>
</dbReference>
<keyword evidence="12" id="KW-1185">Reference proteome</keyword>
<evidence type="ECO:0000256" key="5">
    <source>
        <dbReference type="ARBA" id="ARBA00022737"/>
    </source>
</evidence>
<dbReference type="InterPro" id="IPR040849">
    <property type="entry name" value="MyBP-C_THB"/>
</dbReference>
<keyword evidence="5" id="KW-0677">Repeat</keyword>
<keyword evidence="7" id="KW-0539">Nucleus</keyword>
<dbReference type="Proteomes" id="UP000472261">
    <property type="component" value="Unplaced"/>
</dbReference>
<feature type="domain" description="Fibronectin type-III" evidence="10">
    <location>
        <begin position="633"/>
        <end position="714"/>
    </location>
</feature>
<dbReference type="SMART" id="SM00408">
    <property type="entry name" value="IGc2"/>
    <property type="match status" value="6"/>
</dbReference>
<keyword evidence="6" id="KW-1015">Disulfide bond</keyword>
<feature type="domain" description="Ig-like" evidence="9">
    <location>
        <begin position="247"/>
        <end position="343"/>
    </location>
</feature>
<dbReference type="SMART" id="SM00060">
    <property type="entry name" value="FN3"/>
    <property type="match status" value="4"/>
</dbReference>
<feature type="domain" description="Ig-like" evidence="9">
    <location>
        <begin position="1"/>
        <end position="83"/>
    </location>
</feature>
<evidence type="ECO:0000259" key="10">
    <source>
        <dbReference type="PROSITE" id="PS50853"/>
    </source>
</evidence>
<evidence type="ECO:0000256" key="7">
    <source>
        <dbReference type="ARBA" id="ARBA00023242"/>
    </source>
</evidence>
<evidence type="ECO:0000313" key="12">
    <source>
        <dbReference type="Proteomes" id="UP000472261"/>
    </source>
</evidence>
<keyword evidence="4" id="KW-0963">Cytoplasm</keyword>
<dbReference type="FunFam" id="2.60.40.10:FF:000056">
    <property type="entry name" value="twitchin isoform X4"/>
    <property type="match status" value="1"/>
</dbReference>
<dbReference type="InterPro" id="IPR003961">
    <property type="entry name" value="FN3_dom"/>
</dbReference>
<dbReference type="InterPro" id="IPR007110">
    <property type="entry name" value="Ig-like_dom"/>
</dbReference>
<dbReference type="SMART" id="SM00409">
    <property type="entry name" value="IG"/>
    <property type="match status" value="6"/>
</dbReference>
<name>A0A669Q3N8_PHACC</name>
<evidence type="ECO:0000256" key="4">
    <source>
        <dbReference type="ARBA" id="ARBA00022490"/>
    </source>
</evidence>
<feature type="domain" description="Ig-like" evidence="9">
    <location>
        <begin position="804"/>
        <end position="901"/>
    </location>
</feature>
<comment type="similarity">
    <text evidence="3">Belongs to the protein kinase superfamily. CAMK Ser/Thr protein kinase family.</text>
</comment>
<dbReference type="AlphaFoldDB" id="A0A669Q3N8"/>
<dbReference type="FunFam" id="2.60.40.10:FF:000811">
    <property type="entry name" value="Titin a"/>
    <property type="match status" value="1"/>
</dbReference>
<keyword evidence="8" id="KW-0393">Immunoglobulin domain</keyword>
<sequence length="1045" mass="117349">QSIKVMEKTVATFIAKVGGDPIPNVKWMKGKWRQLNQGGRIIIQQRGDEAKLEIKDTTKTDSGMYKCVAFNQHGEIERSVNLQVEERKQEESSIIKFMFVIGLNRIPTKKKEDEEQTIDILELLKNVDPKEYEKYARMYGITDFRGLLQAFELLKQTKEEESHRLVRYIATMALDIENQTVLTDEDAIFECEIKINYPEIKLSWYKGTQKLDSSDKYAIKIEGDRHILKIKNCQLEDQGNYRIVCGPHIASARLTVIVEFTKPLEDQTVEEEATAILECEVSRENPNAEVTWFKGDEEVPDGGRFEYISDGRKRILVIRNAHPEDAGKYTCKLPSSSTTGKLTVHGKRVTFLSLIVEPLEDIETMEKKTVTFWCKVNRLNATLKWTKNGEEITFDKRVLYKIDKYKHSLIIKDCGFKDEGEYTVTAGQDKSVAELLITEAPTGDQNLVVDVGKPLTMTVPYDAYPRAEAEWLKGEEGLPTTTVDTTTDCTTFKIFEAKKSDKGRYKVVLRNKHGQAEAFINVEVIDVPGPVRNLEVTETYDGEVGLAWQEPESDGGSKIIGYVVERRDIKRKTWIVVTDHAENCEYTVTGLQKGGVEYLFRVSARNRVGTGEPVETERPVEAKSRFGEQKFGATLTWEVPEYDGGSPITGYVIELRNRASIRWEPTMTTGADELSAVLTDVVENEEYFFRVRAQNIVGVGKPSHPTRAVKIMDPIERPSPPINLDHSDQTKTSVQLTWEPPLEDGGSPILGYIIERKEEGTDKWIRCNPKLVPVTGLKPGSSYYYRVSAENAAGVSDPAEAIGPLTADDPFGKLYVKLLAGLTVKAGTKIELPAKVTGKPEPQITWTKAEKILRPDDRITIETKPDHSTVTITDSKRSDSGTYIIEAVNSSGRATAVVEVNIYKPGPPAAFDVSEITNESCLLTWNPPRDDGGSKITNYVLEKRATDSEIWHKLSSTIKDTSFRATNLTPHKEYVFRVSAENMYGIGEPAQCNPIIAKYSFVKGLTNKKKYKFRVLAENLAGPGKPSKETEPILVKDPIGIINIS</sequence>
<dbReference type="InterPro" id="IPR036116">
    <property type="entry name" value="FN3_sf"/>
</dbReference>
<feature type="domain" description="Ig-like" evidence="9">
    <location>
        <begin position="347"/>
        <end position="438"/>
    </location>
</feature>
<dbReference type="PROSITE" id="PS50835">
    <property type="entry name" value="IG_LIKE"/>
    <property type="match status" value="4"/>
</dbReference>
<dbReference type="InterPro" id="IPR013098">
    <property type="entry name" value="Ig_I-set"/>
</dbReference>
<dbReference type="GO" id="GO:0005634">
    <property type="term" value="C:nucleus"/>
    <property type="evidence" value="ECO:0007669"/>
    <property type="project" value="UniProtKB-SubCell"/>
</dbReference>
<dbReference type="PROSITE" id="PS50853">
    <property type="entry name" value="FN3"/>
    <property type="match status" value="4"/>
</dbReference>
<dbReference type="FunFam" id="2.60.40.10:FF:000012">
    <property type="entry name" value="titin isoform X1"/>
    <property type="match status" value="1"/>
</dbReference>
<reference evidence="11" key="2">
    <citation type="submission" date="2025-09" db="UniProtKB">
        <authorList>
            <consortium name="Ensembl"/>
        </authorList>
    </citation>
    <scope>IDENTIFICATION</scope>
</reference>
<reference evidence="11" key="1">
    <citation type="submission" date="2025-08" db="UniProtKB">
        <authorList>
            <consortium name="Ensembl"/>
        </authorList>
    </citation>
    <scope>IDENTIFICATION</scope>
</reference>
<dbReference type="GO" id="GO:0008307">
    <property type="term" value="F:structural constituent of muscle"/>
    <property type="evidence" value="ECO:0007669"/>
    <property type="project" value="TreeGrafter"/>
</dbReference>
<dbReference type="Pfam" id="PF18362">
    <property type="entry name" value="THB"/>
    <property type="match status" value="1"/>
</dbReference>
<dbReference type="FunFam" id="2.60.40.10:FF:000050">
    <property type="entry name" value="Titin isoform B"/>
    <property type="match status" value="2"/>
</dbReference>
<dbReference type="InterPro" id="IPR003598">
    <property type="entry name" value="Ig_sub2"/>
</dbReference>
<dbReference type="FunFam" id="2.60.40.10:FF:001342">
    <property type="entry name" value="titin isoform X1"/>
    <property type="match status" value="1"/>
</dbReference>
<comment type="subcellular location">
    <subcellularLocation>
        <location evidence="2">Cytoplasm</location>
    </subcellularLocation>
    <subcellularLocation>
        <location evidence="1">Nucleus</location>
    </subcellularLocation>
</comment>
<dbReference type="InterPro" id="IPR003599">
    <property type="entry name" value="Ig_sub"/>
</dbReference>
<dbReference type="GO" id="GO:0048738">
    <property type="term" value="P:cardiac muscle tissue development"/>
    <property type="evidence" value="ECO:0007669"/>
    <property type="project" value="TreeGrafter"/>
</dbReference>
<protein>
    <recommendedName>
        <fullName evidence="13">Myosin binding protein C, fast type</fullName>
    </recommendedName>
</protein>
<dbReference type="Pfam" id="PF07679">
    <property type="entry name" value="I-set"/>
    <property type="match status" value="6"/>
</dbReference>
<feature type="domain" description="Fibronectin type-III" evidence="10">
    <location>
        <begin position="907"/>
        <end position="1000"/>
    </location>
</feature>
<dbReference type="FunFam" id="2.60.40.10:FF:000002">
    <property type="entry name" value="Titin a"/>
    <property type="match status" value="1"/>
</dbReference>
<organism evidence="11 12">
    <name type="scientific">Phasianus colchicus</name>
    <name type="common">Common pheasant</name>
    <dbReference type="NCBI Taxonomy" id="9054"/>
    <lineage>
        <taxon>Eukaryota</taxon>
        <taxon>Metazoa</taxon>
        <taxon>Chordata</taxon>
        <taxon>Craniata</taxon>
        <taxon>Vertebrata</taxon>
        <taxon>Euteleostomi</taxon>
        <taxon>Archelosauria</taxon>
        <taxon>Archosauria</taxon>
        <taxon>Dinosauria</taxon>
        <taxon>Saurischia</taxon>
        <taxon>Theropoda</taxon>
        <taxon>Coelurosauria</taxon>
        <taxon>Aves</taxon>
        <taxon>Neognathae</taxon>
        <taxon>Galloanserae</taxon>
        <taxon>Galliformes</taxon>
        <taxon>Phasianidae</taxon>
        <taxon>Phasianinae</taxon>
        <taxon>Phasianus</taxon>
    </lineage>
</organism>
<dbReference type="Gene3D" id="2.60.40.10">
    <property type="entry name" value="Immunoglobulins"/>
    <property type="match status" value="11"/>
</dbReference>